<evidence type="ECO:0000313" key="17">
    <source>
        <dbReference type="Proteomes" id="UP000681317"/>
    </source>
</evidence>
<dbReference type="EMBL" id="AP024545">
    <property type="protein sequence ID" value="BCT91789.1"/>
    <property type="molecule type" value="Genomic_DNA"/>
</dbReference>
<evidence type="ECO:0000313" key="16">
    <source>
        <dbReference type="EMBL" id="BCT91789.1"/>
    </source>
</evidence>
<evidence type="ECO:0000256" key="1">
    <source>
        <dbReference type="ARBA" id="ARBA00000141"/>
    </source>
</evidence>
<keyword evidence="12 14" id="KW-0464">Manganese</keyword>
<feature type="site" description="Essential for catalytic activity" evidence="14">
    <location>
        <position position="164"/>
    </location>
</feature>
<evidence type="ECO:0000256" key="5">
    <source>
        <dbReference type="ARBA" id="ARBA00005520"/>
    </source>
</evidence>
<keyword evidence="13 14" id="KW-0456">Lyase</keyword>
<evidence type="ECO:0000256" key="7">
    <source>
        <dbReference type="ARBA" id="ARBA00012153"/>
    </source>
</evidence>
<protein>
    <recommendedName>
        <fullName evidence="8 14">3,4-dihydroxy-2-butanone 4-phosphate synthase</fullName>
        <shortName evidence="14">DHBP synthase</shortName>
        <ecNumber evidence="7 14">4.1.99.12</ecNumber>
    </recommendedName>
</protein>
<evidence type="ECO:0000256" key="10">
    <source>
        <dbReference type="ARBA" id="ARBA00022723"/>
    </source>
</evidence>
<name>A0ABN6FQ89_9GAMM</name>
<evidence type="ECO:0000256" key="6">
    <source>
        <dbReference type="ARBA" id="ARBA00008976"/>
    </source>
</evidence>
<proteinExistence type="inferred from homology"/>
<comment type="similarity">
    <text evidence="6">In the C-terminal section; belongs to the GTP cyclohydrolase II family.</text>
</comment>
<dbReference type="PANTHER" id="PTHR21327">
    <property type="entry name" value="GTP CYCLOHYDROLASE II-RELATED"/>
    <property type="match status" value="1"/>
</dbReference>
<feature type="binding site" evidence="14">
    <location>
        <position position="143"/>
    </location>
    <ligand>
        <name>Mg(2+)</name>
        <dbReference type="ChEBI" id="CHEBI:18420"/>
        <label>2</label>
    </ligand>
</feature>
<feature type="binding site" evidence="14">
    <location>
        <position position="32"/>
    </location>
    <ligand>
        <name>D-ribulose 5-phosphate</name>
        <dbReference type="ChEBI" id="CHEBI:58121"/>
    </ligand>
</feature>
<dbReference type="InterPro" id="IPR036144">
    <property type="entry name" value="RibA-like_sf"/>
</dbReference>
<keyword evidence="10 14" id="KW-0479">Metal-binding</keyword>
<comment type="subunit">
    <text evidence="14">Homodimer.</text>
</comment>
<dbReference type="PANTHER" id="PTHR21327:SF34">
    <property type="entry name" value="3,4-DIHYDROXY-2-BUTANONE 4-PHOSPHATE SYNTHASE"/>
    <property type="match status" value="1"/>
</dbReference>
<comment type="pathway">
    <text evidence="4 14">Cofactor biosynthesis; riboflavin biosynthesis; 2-hydroxy-3-oxobutyl phosphate from D-ribulose 5-phosphate: step 1/1.</text>
</comment>
<dbReference type="SUPFAM" id="SSF55821">
    <property type="entry name" value="YrdC/RibB"/>
    <property type="match status" value="1"/>
</dbReference>
<evidence type="ECO:0000256" key="13">
    <source>
        <dbReference type="ARBA" id="ARBA00023239"/>
    </source>
</evidence>
<evidence type="ECO:0000256" key="2">
    <source>
        <dbReference type="ARBA" id="ARBA00001936"/>
    </source>
</evidence>
<accession>A0ABN6FQ89</accession>
<comment type="cofactor">
    <cofactor evidence="14">
        <name>Mg(2+)</name>
        <dbReference type="ChEBI" id="CHEBI:18420"/>
    </cofactor>
    <cofactor evidence="14">
        <name>Mn(2+)</name>
        <dbReference type="ChEBI" id="CHEBI:29035"/>
    </cofactor>
    <text evidence="14">Binds 2 divalent metal cations per subunit. Magnesium or manganese.</text>
</comment>
<feature type="binding site" evidence="14">
    <location>
        <begin position="140"/>
        <end position="144"/>
    </location>
    <ligand>
        <name>D-ribulose 5-phosphate</name>
        <dbReference type="ChEBI" id="CHEBI:58121"/>
    </ligand>
</feature>
<feature type="binding site" evidence="14">
    <location>
        <position position="28"/>
    </location>
    <ligand>
        <name>Mg(2+)</name>
        <dbReference type="ChEBI" id="CHEBI:18420"/>
        <label>2</label>
    </ligand>
</feature>
<keyword evidence="17" id="KW-1185">Reference proteome</keyword>
<keyword evidence="9 14" id="KW-0686">Riboflavin biosynthesis</keyword>
<dbReference type="Gene3D" id="3.90.870.10">
    <property type="entry name" value="DHBP synthase"/>
    <property type="match status" value="1"/>
</dbReference>
<dbReference type="HAMAP" id="MF_00180">
    <property type="entry name" value="RibB"/>
    <property type="match status" value="1"/>
</dbReference>
<keyword evidence="11 14" id="KW-0460">Magnesium</keyword>
<evidence type="ECO:0000256" key="11">
    <source>
        <dbReference type="ARBA" id="ARBA00022842"/>
    </source>
</evidence>
<evidence type="ECO:0000256" key="9">
    <source>
        <dbReference type="ARBA" id="ARBA00022619"/>
    </source>
</evidence>
<feature type="site" description="Essential for catalytic activity" evidence="14">
    <location>
        <position position="126"/>
    </location>
</feature>
<dbReference type="PIRSF" id="PIRSF001259">
    <property type="entry name" value="RibA"/>
    <property type="match status" value="1"/>
</dbReference>
<organism evidence="16 17">
    <name type="scientific">Noviluteimonas caseinilytica</name>
    <dbReference type="NCBI Taxonomy" id="2675101"/>
    <lineage>
        <taxon>Bacteria</taxon>
        <taxon>Pseudomonadati</taxon>
        <taxon>Pseudomonadota</taxon>
        <taxon>Gammaproteobacteria</taxon>
        <taxon>Lysobacterales</taxon>
        <taxon>Lysobacteraceae</taxon>
        <taxon>Noviluteimonas</taxon>
    </lineage>
</organism>
<dbReference type="InterPro" id="IPR032677">
    <property type="entry name" value="GTP_cyclohydro_II"/>
</dbReference>
<dbReference type="Proteomes" id="UP000681317">
    <property type="component" value="Chromosome"/>
</dbReference>
<evidence type="ECO:0000256" key="4">
    <source>
        <dbReference type="ARBA" id="ARBA00004904"/>
    </source>
</evidence>
<dbReference type="Pfam" id="PF00925">
    <property type="entry name" value="GTP_cyclohydro2"/>
    <property type="match status" value="1"/>
</dbReference>
<dbReference type="InterPro" id="IPR017945">
    <property type="entry name" value="DHBP_synth_RibB-like_a/b_dom"/>
</dbReference>
<reference evidence="16 17" key="1">
    <citation type="submission" date="2021-03" db="EMBL/GenBank/DDBJ databases">
        <title>Complete Genome Sequences of Two Lysobacter Strains Isolated from Sea Water (Lysobacter caseinilyticus) and Soil (Lysobacter helvus) in South Korea.</title>
        <authorList>
            <person name="Watanabe Y."/>
            <person name="Arakawa K."/>
        </authorList>
    </citation>
    <scope>NUCLEOTIDE SEQUENCE [LARGE SCALE GENOMIC DNA]</scope>
    <source>
        <strain evidence="16 17">KVB24</strain>
    </source>
</reference>
<dbReference type="NCBIfam" id="TIGR00506">
    <property type="entry name" value="ribB"/>
    <property type="match status" value="1"/>
</dbReference>
<feature type="binding site" evidence="14">
    <location>
        <begin position="27"/>
        <end position="28"/>
    </location>
    <ligand>
        <name>D-ribulose 5-phosphate</name>
        <dbReference type="ChEBI" id="CHEBI:58121"/>
    </ligand>
</feature>
<sequence length="368" mass="40002">MSFASIPELLDELRAGRMVVIVDDEDRENEGDLIMPAELVRPSDINFMVTHARGLVCLSLTRERCRQLGLPPMVRDNTSPHGTNFTVSIEAAEGVTTGISAYDRAHTVRTAVRPDAQPSDLSQPGHIFPLMAQPGGVLSRAGHTEAASDLAQLAGFEPAGVLVEILNPDGSMARRPELEVFAREHGLKIGSIEDLIRHRLATEHTVERVDVRAIDTEHGAFTLHTYRDRLSRALHFALLRGEAQREVPTLVRVHALNPLADAVHWRRPDFGPAVGEVLQAIAAEGRGALVLLGEPQDAESMLARIREQPHAPAGRAGALAEWRRTGAGSQILSDLGLGRLRVIGTPRKQVGLAGFGLEIVAHVEWPAR</sequence>
<dbReference type="InterPro" id="IPR000422">
    <property type="entry name" value="DHBP_synthase_RibB"/>
</dbReference>
<comment type="similarity">
    <text evidence="14">Belongs to the DHBP synthase family.</text>
</comment>
<dbReference type="RefSeq" id="WP_213435947.1">
    <property type="nucleotide sequence ID" value="NZ_AP024545.1"/>
</dbReference>
<evidence type="ECO:0000259" key="15">
    <source>
        <dbReference type="Pfam" id="PF00925"/>
    </source>
</evidence>
<comment type="cofactor">
    <cofactor evidence="2">
        <name>Mn(2+)</name>
        <dbReference type="ChEBI" id="CHEBI:29035"/>
    </cofactor>
</comment>
<gene>
    <name evidence="16" type="primary">ribA</name>
    <name evidence="14" type="synonym">ribB</name>
    <name evidence="16" type="ORF">LYSCAS_08130</name>
</gene>
<feature type="binding site" evidence="14">
    <location>
        <position position="28"/>
    </location>
    <ligand>
        <name>Mg(2+)</name>
        <dbReference type="ChEBI" id="CHEBI:18420"/>
        <label>1</label>
    </ligand>
</feature>
<dbReference type="Gene3D" id="3.40.50.10990">
    <property type="entry name" value="GTP cyclohydrolase II"/>
    <property type="match status" value="1"/>
</dbReference>
<feature type="domain" description="GTP cyclohydrolase II" evidence="15">
    <location>
        <begin position="211"/>
        <end position="363"/>
    </location>
</feature>
<evidence type="ECO:0000256" key="3">
    <source>
        <dbReference type="ARBA" id="ARBA00002284"/>
    </source>
</evidence>
<evidence type="ECO:0000256" key="12">
    <source>
        <dbReference type="ARBA" id="ARBA00023211"/>
    </source>
</evidence>
<comment type="catalytic activity">
    <reaction evidence="1 14">
        <text>D-ribulose 5-phosphate = (2S)-2-hydroxy-3-oxobutyl phosphate + formate + H(+)</text>
        <dbReference type="Rhea" id="RHEA:18457"/>
        <dbReference type="ChEBI" id="CHEBI:15378"/>
        <dbReference type="ChEBI" id="CHEBI:15740"/>
        <dbReference type="ChEBI" id="CHEBI:58121"/>
        <dbReference type="ChEBI" id="CHEBI:58830"/>
        <dbReference type="EC" id="4.1.99.12"/>
    </reaction>
</comment>
<evidence type="ECO:0000256" key="8">
    <source>
        <dbReference type="ARBA" id="ARBA00018836"/>
    </source>
</evidence>
<dbReference type="EC" id="4.1.99.12" evidence="7 14"/>
<comment type="function">
    <text evidence="3 14">Catalyzes the conversion of D-ribulose 5-phosphate to formate and 3,4-dihydroxy-2-butanone 4-phosphate.</text>
</comment>
<comment type="similarity">
    <text evidence="5">In the N-terminal section; belongs to the DHBP synthase family.</text>
</comment>
<evidence type="ECO:0000256" key="14">
    <source>
        <dbReference type="HAMAP-Rule" id="MF_00180"/>
    </source>
</evidence>
<dbReference type="Pfam" id="PF00926">
    <property type="entry name" value="DHBP_synthase"/>
    <property type="match status" value="1"/>
</dbReference>
<dbReference type="SUPFAM" id="SSF142695">
    <property type="entry name" value="RibA-like"/>
    <property type="match status" value="1"/>
</dbReference>